<evidence type="ECO:0000313" key="2">
    <source>
        <dbReference type="Proteomes" id="UP001291309"/>
    </source>
</evidence>
<sequence length="136" mass="15171">MKLWRYIRRVLWAVGISGVVLLATVECLSRATFTRLPQLPPNPPGAAASARLAPALGRVEERAAAPRVLRVLPWALLRVLTATLRARKGQSRMSEYLLLKGREVTEWTWLLPKMTPAPKAEPLWSGLGARAWRRAA</sequence>
<proteinExistence type="predicted"/>
<organism evidence="1 2">
    <name type="scientific">Hyalangium rubrum</name>
    <dbReference type="NCBI Taxonomy" id="3103134"/>
    <lineage>
        <taxon>Bacteria</taxon>
        <taxon>Pseudomonadati</taxon>
        <taxon>Myxococcota</taxon>
        <taxon>Myxococcia</taxon>
        <taxon>Myxococcales</taxon>
        <taxon>Cystobacterineae</taxon>
        <taxon>Archangiaceae</taxon>
        <taxon>Hyalangium</taxon>
    </lineage>
</organism>
<dbReference type="EMBL" id="JAXIVS010000004">
    <property type="protein sequence ID" value="MDY7227747.1"/>
    <property type="molecule type" value="Genomic_DNA"/>
</dbReference>
<comment type="caution">
    <text evidence="1">The sequence shown here is derived from an EMBL/GenBank/DDBJ whole genome shotgun (WGS) entry which is preliminary data.</text>
</comment>
<name>A0ABU5H2Q8_9BACT</name>
<gene>
    <name evidence="1" type="ORF">SYV04_15135</name>
</gene>
<accession>A0ABU5H2Q8</accession>
<dbReference type="RefSeq" id="WP_321546460.1">
    <property type="nucleotide sequence ID" value="NZ_JAXIVS010000004.1"/>
</dbReference>
<evidence type="ECO:0000313" key="1">
    <source>
        <dbReference type="EMBL" id="MDY7227747.1"/>
    </source>
</evidence>
<reference evidence="1 2" key="1">
    <citation type="submission" date="2023-12" db="EMBL/GenBank/DDBJ databases">
        <title>the genome sequence of Hyalangium sp. s54d21.</title>
        <authorList>
            <person name="Zhang X."/>
        </authorList>
    </citation>
    <scope>NUCLEOTIDE SEQUENCE [LARGE SCALE GENOMIC DNA]</scope>
    <source>
        <strain evidence="2">s54d21</strain>
    </source>
</reference>
<keyword evidence="2" id="KW-1185">Reference proteome</keyword>
<protein>
    <recommendedName>
        <fullName evidence="3">Lipoprotein</fullName>
    </recommendedName>
</protein>
<dbReference type="Proteomes" id="UP001291309">
    <property type="component" value="Unassembled WGS sequence"/>
</dbReference>
<evidence type="ECO:0008006" key="3">
    <source>
        <dbReference type="Google" id="ProtNLM"/>
    </source>
</evidence>